<reference evidence="2" key="1">
    <citation type="journal article" date="2011" name="Proc. Natl. Acad. Sci. U.S.A.">
        <title>Obligate biotrophy features unraveled by the genomic analysis of rust fungi.</title>
        <authorList>
            <person name="Duplessis S."/>
            <person name="Cuomo C.A."/>
            <person name="Lin Y.-C."/>
            <person name="Aerts A."/>
            <person name="Tisserant E."/>
            <person name="Veneault-Fourrey C."/>
            <person name="Joly D.L."/>
            <person name="Hacquard S."/>
            <person name="Amselem J."/>
            <person name="Cantarel B.L."/>
            <person name="Chiu R."/>
            <person name="Coutinho P.M."/>
            <person name="Feau N."/>
            <person name="Field M."/>
            <person name="Frey P."/>
            <person name="Gelhaye E."/>
            <person name="Goldberg J."/>
            <person name="Grabherr M.G."/>
            <person name="Kodira C.D."/>
            <person name="Kohler A."/>
            <person name="Kuees U."/>
            <person name="Lindquist E.A."/>
            <person name="Lucas S.M."/>
            <person name="Mago R."/>
            <person name="Mauceli E."/>
            <person name="Morin E."/>
            <person name="Murat C."/>
            <person name="Pangilinan J.L."/>
            <person name="Park R."/>
            <person name="Pearson M."/>
            <person name="Quesneville H."/>
            <person name="Rouhier N."/>
            <person name="Sakthikumar S."/>
            <person name="Salamov A.A."/>
            <person name="Schmutz J."/>
            <person name="Selles B."/>
            <person name="Shapiro H."/>
            <person name="Tanguay P."/>
            <person name="Tuskan G.A."/>
            <person name="Henrissat B."/>
            <person name="Van de Peer Y."/>
            <person name="Rouze P."/>
            <person name="Ellis J.G."/>
            <person name="Dodds P.N."/>
            <person name="Schein J.E."/>
            <person name="Zhong S."/>
            <person name="Hamelin R.C."/>
            <person name="Grigoriev I.V."/>
            <person name="Szabo L.J."/>
            <person name="Martin F."/>
        </authorList>
    </citation>
    <scope>NUCLEOTIDE SEQUENCE [LARGE SCALE GENOMIC DNA]</scope>
    <source>
        <strain evidence="2">98AG31 / pathotype 3-4-7</strain>
    </source>
</reference>
<dbReference type="EMBL" id="GL883150">
    <property type="protein sequence ID" value="EGG00217.1"/>
    <property type="molecule type" value="Genomic_DNA"/>
</dbReference>
<dbReference type="HOGENOM" id="CLU_113812_0_0_1"/>
<dbReference type="RefSeq" id="XP_007416620.1">
    <property type="nucleotide sequence ID" value="XM_007416558.1"/>
</dbReference>
<evidence type="ECO:0000313" key="1">
    <source>
        <dbReference type="EMBL" id="EGG00217.1"/>
    </source>
</evidence>
<dbReference type="VEuPathDB" id="FungiDB:MELLADRAFT_67985"/>
<dbReference type="InParanoid" id="F4S563"/>
<protein>
    <submittedName>
        <fullName evidence="1">Uncharacterized protein</fullName>
    </submittedName>
</protein>
<dbReference type="GeneID" id="18930942"/>
<organism evidence="2">
    <name type="scientific">Melampsora larici-populina (strain 98AG31 / pathotype 3-4-7)</name>
    <name type="common">Poplar leaf rust fungus</name>
    <dbReference type="NCBI Taxonomy" id="747676"/>
    <lineage>
        <taxon>Eukaryota</taxon>
        <taxon>Fungi</taxon>
        <taxon>Dikarya</taxon>
        <taxon>Basidiomycota</taxon>
        <taxon>Pucciniomycotina</taxon>
        <taxon>Pucciniomycetes</taxon>
        <taxon>Pucciniales</taxon>
        <taxon>Melampsoraceae</taxon>
        <taxon>Melampsora</taxon>
    </lineage>
</organism>
<dbReference type="AlphaFoldDB" id="F4S563"/>
<name>F4S563_MELLP</name>
<dbReference type="KEGG" id="mlr:MELLADRAFT_67985"/>
<dbReference type="OrthoDB" id="2514099at2759"/>
<gene>
    <name evidence="1" type="ORF">MELLADRAFT_67985</name>
</gene>
<evidence type="ECO:0000313" key="2">
    <source>
        <dbReference type="Proteomes" id="UP000001072"/>
    </source>
</evidence>
<keyword evidence="2" id="KW-1185">Reference proteome</keyword>
<sequence>MVRRMNDMKKLLMESRNKLTRLLQDPNYTIKYIQAQWNRQRECQLKVIGTDSIKALTDKLAHLVDLEETLHQSQLELRDLRRKRCRTRNQADKRRILRLPETLTLFEEEIDSLIDELGAEEFRDIPGADSTQGRAMIRLRVSKGRLYDAKVGVLEAPKQANERAVW</sequence>
<dbReference type="Proteomes" id="UP000001072">
    <property type="component" value="Unassembled WGS sequence"/>
</dbReference>
<proteinExistence type="predicted"/>
<accession>F4S563</accession>